<dbReference type="InterPro" id="IPR002880">
    <property type="entry name" value="Pyrv_Fd/Flavodoxin_OxRdtase_N"/>
</dbReference>
<dbReference type="InterPro" id="IPR050722">
    <property type="entry name" value="Pyruvate:ferred/Flavod_OxRd"/>
</dbReference>
<name>A0A381NTJ5_9ZZZZ</name>
<keyword evidence="1" id="KW-0560">Oxidoreductase</keyword>
<dbReference type="EMBL" id="UINC01000556">
    <property type="protein sequence ID" value="SUZ57434.1"/>
    <property type="molecule type" value="Genomic_DNA"/>
</dbReference>
<organism evidence="4">
    <name type="scientific">marine metagenome</name>
    <dbReference type="NCBI Taxonomy" id="408172"/>
    <lineage>
        <taxon>unclassified sequences</taxon>
        <taxon>metagenomes</taxon>
        <taxon>ecological metagenomes</taxon>
    </lineage>
</organism>
<dbReference type="Gene3D" id="3.40.50.970">
    <property type="match status" value="1"/>
</dbReference>
<sequence length="366" mass="39795">MPIENQRREMVDGAAAIARGALDAGCNYYAGYPITPASGILTHMLRELPKVGGIGLQGEDEISSMGHCIGAATAGATVFTASSGPGLSLYSENIGLAIMMEVPLVIAISQRLGPSTGAATASAQGDIQFMRWCNSGGYPVIVLSPTNIPESYHLIKRAFKLAKRFRSPVFIATDKETVMTTESVSEAEMINAPDWPEIPDEPVGKPLDPYQINGSIHHYTGSSHNEEGHITKDPDIIAEFNERLKNKIESRVDEISLVNADLQDGAGTLIISYGVSARSMEAAVNHLRDQGEKVSALTVYSLWPIPEKKIKNCLKGIKRIIIPEMNHGQYRHEIERLTNDEIELVGVNKVDTFLITPEEIMAAYHG</sequence>
<evidence type="ECO:0000259" key="3">
    <source>
        <dbReference type="Pfam" id="PF17147"/>
    </source>
</evidence>
<dbReference type="SUPFAM" id="SSF52518">
    <property type="entry name" value="Thiamin diphosphate-binding fold (THDP-binding)"/>
    <property type="match status" value="1"/>
</dbReference>
<dbReference type="GO" id="GO:0006979">
    <property type="term" value="P:response to oxidative stress"/>
    <property type="evidence" value="ECO:0007669"/>
    <property type="project" value="TreeGrafter"/>
</dbReference>
<feature type="domain" description="Pyruvate flavodoxin/ferredoxin oxidoreductase pyrimidine binding" evidence="2">
    <location>
        <begin position="20"/>
        <end position="237"/>
    </location>
</feature>
<evidence type="ECO:0000256" key="1">
    <source>
        <dbReference type="ARBA" id="ARBA00023002"/>
    </source>
</evidence>
<dbReference type="PANTHER" id="PTHR32154:SF14">
    <property type="entry name" value="2-OXOGLUTARATE SYNTHASE SUBUNIT KORA"/>
    <property type="match status" value="1"/>
</dbReference>
<dbReference type="Gene3D" id="3.40.50.920">
    <property type="match status" value="1"/>
</dbReference>
<evidence type="ECO:0000313" key="4">
    <source>
        <dbReference type="EMBL" id="SUZ57434.1"/>
    </source>
</evidence>
<proteinExistence type="predicted"/>
<protein>
    <recommendedName>
        <fullName evidence="5">Pyruvate flavodoxin/ferredoxin oxidoreductase pyrimidine binding domain-containing protein</fullName>
    </recommendedName>
</protein>
<dbReference type="AlphaFoldDB" id="A0A381NTJ5"/>
<dbReference type="InterPro" id="IPR009014">
    <property type="entry name" value="Transketo_C/PFOR_II"/>
</dbReference>
<dbReference type="Pfam" id="PF17147">
    <property type="entry name" value="PFOR_II"/>
    <property type="match status" value="1"/>
</dbReference>
<reference evidence="4" key="1">
    <citation type="submission" date="2018-05" db="EMBL/GenBank/DDBJ databases">
        <authorList>
            <person name="Lanie J.A."/>
            <person name="Ng W.-L."/>
            <person name="Kazmierczak K.M."/>
            <person name="Andrzejewski T.M."/>
            <person name="Davidsen T.M."/>
            <person name="Wayne K.J."/>
            <person name="Tettelin H."/>
            <person name="Glass J.I."/>
            <person name="Rusch D."/>
            <person name="Podicherti R."/>
            <person name="Tsui H.-C.T."/>
            <person name="Winkler M.E."/>
        </authorList>
    </citation>
    <scope>NUCLEOTIDE SEQUENCE</scope>
</reference>
<evidence type="ECO:0008006" key="5">
    <source>
        <dbReference type="Google" id="ProtNLM"/>
    </source>
</evidence>
<dbReference type="CDD" id="cd07034">
    <property type="entry name" value="TPP_PYR_PFOR_IOR-alpha_like"/>
    <property type="match status" value="1"/>
</dbReference>
<feature type="domain" description="Pyruvate:ferredoxin oxidoreductase core" evidence="3">
    <location>
        <begin position="266"/>
        <end position="359"/>
    </location>
</feature>
<accession>A0A381NTJ5</accession>
<dbReference type="PANTHER" id="PTHR32154">
    <property type="entry name" value="PYRUVATE-FLAVODOXIN OXIDOREDUCTASE-RELATED"/>
    <property type="match status" value="1"/>
</dbReference>
<dbReference type="InterPro" id="IPR029061">
    <property type="entry name" value="THDP-binding"/>
</dbReference>
<dbReference type="GO" id="GO:0016491">
    <property type="term" value="F:oxidoreductase activity"/>
    <property type="evidence" value="ECO:0007669"/>
    <property type="project" value="UniProtKB-KW"/>
</dbReference>
<evidence type="ECO:0000259" key="2">
    <source>
        <dbReference type="Pfam" id="PF01855"/>
    </source>
</evidence>
<dbReference type="SUPFAM" id="SSF52922">
    <property type="entry name" value="TK C-terminal domain-like"/>
    <property type="match status" value="1"/>
</dbReference>
<gene>
    <name evidence="4" type="ORF">METZ01_LOCUS10288</name>
</gene>
<dbReference type="Pfam" id="PF01855">
    <property type="entry name" value="POR_N"/>
    <property type="match status" value="1"/>
</dbReference>
<dbReference type="InterPro" id="IPR033412">
    <property type="entry name" value="PFOR_II"/>
</dbReference>